<organism evidence="2 3">
    <name type="scientific">Derxia gummosa DSM 723</name>
    <dbReference type="NCBI Taxonomy" id="1121388"/>
    <lineage>
        <taxon>Bacteria</taxon>
        <taxon>Pseudomonadati</taxon>
        <taxon>Pseudomonadota</taxon>
        <taxon>Betaproteobacteria</taxon>
        <taxon>Burkholderiales</taxon>
        <taxon>Alcaligenaceae</taxon>
        <taxon>Derxia</taxon>
    </lineage>
</organism>
<dbReference type="PROSITE" id="PS00455">
    <property type="entry name" value="AMP_BINDING"/>
    <property type="match status" value="1"/>
</dbReference>
<dbReference type="SUPFAM" id="SSF56801">
    <property type="entry name" value="Acetyl-CoA synthetase-like"/>
    <property type="match status" value="1"/>
</dbReference>
<dbReference type="CDD" id="cd05921">
    <property type="entry name" value="FCS"/>
    <property type="match status" value="1"/>
</dbReference>
<dbReference type="PANTHER" id="PTHR24096:SF420">
    <property type="entry name" value="LONG-CHAIN-FATTY-ACID--COA LIGASE-RELATED"/>
    <property type="match status" value="1"/>
</dbReference>
<dbReference type="Pfam" id="PF00501">
    <property type="entry name" value="AMP-binding"/>
    <property type="match status" value="1"/>
</dbReference>
<dbReference type="Proteomes" id="UP000675920">
    <property type="component" value="Unplaced"/>
</dbReference>
<dbReference type="AlphaFoldDB" id="A0A8B6X9J4"/>
<protein>
    <submittedName>
        <fullName evidence="3">Feruloyl-CoA synthase</fullName>
    </submittedName>
</protein>
<evidence type="ECO:0000259" key="1">
    <source>
        <dbReference type="Pfam" id="PF00501"/>
    </source>
</evidence>
<dbReference type="RefSeq" id="WP_051378715.1">
    <property type="nucleotide sequence ID" value="NZ_AXWS01000013.1"/>
</dbReference>
<sequence length="624" mass="66663">MRAPDPVRLVERDPATMFATPDVIVHRRPDGGLILESGMDLPESAPSLGERLEHWARVTPEAVFLAERADGGGWREVSYADALRQVRAIAGWLLARGASADRPVVVLSDNSVDHALMMFAAMHVGVPVASISSAYSLLSKDHAKLRQQIALVAPGVIYASDSERYGAALASIADLHDASLVTSARVPAGAVAFAELTAFASGPEVDAAFSLVGPDTVAKLLFTSGSTSIPKAVVNTQRMLCTSQAARLRHWPFLQRTPPVVADWLPWSHTFGGNHNFNLVLCNGGTMVVDAGRPAPGLFETTLANLREVRPTVYFNVPRGFDMLVAALQQDDELRCAFFSRLQVIFYAAAALPQHLWAALDELAHRTVGCAVPIVSGWGSTETSPLSADAHFVAERAGVIGLPVPGTSLRLVPVADKYEIRVKGPNVMPGYLRNPALTAEAFDEEGYYRIGDTVRFADPARPERGLTFEGRLAEDFKLATGTWVRVGTLRLAAIDALKPVAQDVIVAGHDRDEIGLLVVPNVAASRRLATGLPADAPLDDVLAHPALRALVADGLARMRAAGGGSSSFATRALLLAEPLSIDAGEITDKAYINQRRTLETRAAEVERLYAETADAGVIALEVVA</sequence>
<reference evidence="3" key="1">
    <citation type="submission" date="2025-08" db="UniProtKB">
        <authorList>
            <consortium name="RefSeq"/>
        </authorList>
    </citation>
    <scope>IDENTIFICATION</scope>
</reference>
<dbReference type="InterPro" id="IPR042099">
    <property type="entry name" value="ANL_N_sf"/>
</dbReference>
<dbReference type="InterPro" id="IPR000873">
    <property type="entry name" value="AMP-dep_synth/lig_dom"/>
</dbReference>
<dbReference type="InterPro" id="IPR020845">
    <property type="entry name" value="AMP-binding_CS"/>
</dbReference>
<proteinExistence type="predicted"/>
<keyword evidence="2" id="KW-1185">Reference proteome</keyword>
<evidence type="ECO:0000313" key="3">
    <source>
        <dbReference type="RefSeq" id="WP_051378715.1"/>
    </source>
</evidence>
<dbReference type="PANTHER" id="PTHR24096">
    <property type="entry name" value="LONG-CHAIN-FATTY-ACID--COA LIGASE"/>
    <property type="match status" value="1"/>
</dbReference>
<evidence type="ECO:0000313" key="2">
    <source>
        <dbReference type="Proteomes" id="UP000675920"/>
    </source>
</evidence>
<feature type="domain" description="AMP-dependent synthetase/ligase" evidence="1">
    <location>
        <begin position="52"/>
        <end position="432"/>
    </location>
</feature>
<accession>A0A8B6X9J4</accession>
<dbReference type="GO" id="GO:0016405">
    <property type="term" value="F:CoA-ligase activity"/>
    <property type="evidence" value="ECO:0007669"/>
    <property type="project" value="TreeGrafter"/>
</dbReference>
<dbReference type="Gene3D" id="3.40.50.12780">
    <property type="entry name" value="N-terminal domain of ligase-like"/>
    <property type="match status" value="1"/>
</dbReference>
<name>A0A8B6X9J4_9BURK</name>